<reference evidence="2 3" key="1">
    <citation type="journal article" date="2015" name="Int. J. Syst. Evol. Microbiol.">
        <title>Flavisolibacter ginsenosidimutans sp. nov., with ginsenoside-converting activity isolated from soil used for cultivating ginseng.</title>
        <authorList>
            <person name="Zhao Y."/>
            <person name="Liu Q."/>
            <person name="Kang M.S."/>
            <person name="Jin F."/>
            <person name="Yu H."/>
            <person name="Im W.T."/>
        </authorList>
    </citation>
    <scope>NUCLEOTIDE SEQUENCE [LARGE SCALE GENOMIC DNA]</scope>
    <source>
        <strain evidence="2 3">Gsoil 636</strain>
    </source>
</reference>
<protein>
    <submittedName>
        <fullName evidence="2">Metallophosphoesterase</fullName>
    </submittedName>
</protein>
<dbReference type="AlphaFoldDB" id="A0A5B8UJD5"/>
<organism evidence="2 3">
    <name type="scientific">Flavisolibacter ginsenosidimutans</name>
    <dbReference type="NCBI Taxonomy" id="661481"/>
    <lineage>
        <taxon>Bacteria</taxon>
        <taxon>Pseudomonadati</taxon>
        <taxon>Bacteroidota</taxon>
        <taxon>Chitinophagia</taxon>
        <taxon>Chitinophagales</taxon>
        <taxon>Chitinophagaceae</taxon>
        <taxon>Flavisolibacter</taxon>
    </lineage>
</organism>
<feature type="domain" description="Calcineurin-like phosphoesterase" evidence="1">
    <location>
        <begin position="108"/>
        <end position="336"/>
    </location>
</feature>
<name>A0A5B8UJD5_9BACT</name>
<dbReference type="SUPFAM" id="SSF56300">
    <property type="entry name" value="Metallo-dependent phosphatases"/>
    <property type="match status" value="1"/>
</dbReference>
<evidence type="ECO:0000313" key="2">
    <source>
        <dbReference type="EMBL" id="QEC56678.1"/>
    </source>
</evidence>
<evidence type="ECO:0000313" key="3">
    <source>
        <dbReference type="Proteomes" id="UP000321204"/>
    </source>
</evidence>
<evidence type="ECO:0000259" key="1">
    <source>
        <dbReference type="Pfam" id="PF00149"/>
    </source>
</evidence>
<dbReference type="KEGG" id="fgg:FSB75_12485"/>
<dbReference type="Pfam" id="PF00149">
    <property type="entry name" value="Metallophos"/>
    <property type="match status" value="1"/>
</dbReference>
<dbReference type="Gene3D" id="3.60.21.10">
    <property type="match status" value="1"/>
</dbReference>
<sequence>MGRIAARPSFFLPSESGFSSATVLKKSCSLTKTILMATKNPFRFAHPFFTTLPQEERSLVPGLGHRMTDFIKTKLEKIPDPKREPTMALEEIIGHDGAKQIEASKAIRFHAVGDTGHENGFDEEAVADAMAADYDISHPEKCPAFLFHLGDVIYYDNTDRGYQAQFYVPYRKYPGKIIAIPGNHDGEIFRYDGKPTGQKTTLEAFQKNFCAPKPAVPSGAGTIYREMVSQPGVYWLLDAPFVNVVGLYSNVAENPGFLEAPSIGQKQMDWLVKTLAGIKKQRDKGIRKALFIATHHPPFSNGSHSGSAEMLADIDKACQQSGIMPDVVLAAHAHSYQRYTRSVNFQGKPMDIPFLVVGSGGRGLQQVVPASGQKMGDHRYDKSLMGFGYLSVTVTERLVTLNFIQVQGETKTSFDKITVDLTTHRIA</sequence>
<keyword evidence="3" id="KW-1185">Reference proteome</keyword>
<dbReference type="InterPro" id="IPR029052">
    <property type="entry name" value="Metallo-depent_PP-like"/>
</dbReference>
<proteinExistence type="predicted"/>
<dbReference type="PANTHER" id="PTHR43143:SF1">
    <property type="entry name" value="SERINE_THREONINE-PROTEIN PHOSPHATASE CPPED1"/>
    <property type="match status" value="1"/>
</dbReference>
<dbReference type="InterPro" id="IPR004843">
    <property type="entry name" value="Calcineurin-like_PHP"/>
</dbReference>
<dbReference type="OrthoDB" id="9809781at2"/>
<accession>A0A5B8UJD5</accession>
<dbReference type="InterPro" id="IPR051918">
    <property type="entry name" value="STPP_CPPED1"/>
</dbReference>
<dbReference type="PANTHER" id="PTHR43143">
    <property type="entry name" value="METALLOPHOSPHOESTERASE, CALCINEURIN SUPERFAMILY"/>
    <property type="match status" value="1"/>
</dbReference>
<dbReference type="Proteomes" id="UP000321204">
    <property type="component" value="Chromosome"/>
</dbReference>
<dbReference type="EMBL" id="CP042433">
    <property type="protein sequence ID" value="QEC56678.1"/>
    <property type="molecule type" value="Genomic_DNA"/>
</dbReference>
<gene>
    <name evidence="2" type="ORF">FSB75_12485</name>
</gene>
<dbReference type="GO" id="GO:0016787">
    <property type="term" value="F:hydrolase activity"/>
    <property type="evidence" value="ECO:0007669"/>
    <property type="project" value="InterPro"/>
</dbReference>